<feature type="transmembrane region" description="Helical" evidence="5">
    <location>
        <begin position="24"/>
        <end position="42"/>
    </location>
</feature>
<dbReference type="Proteomes" id="UP000004207">
    <property type="component" value="Unassembled WGS sequence"/>
</dbReference>
<dbReference type="EMBL" id="AFHS01000047">
    <property type="protein sequence ID" value="EGK08293.1"/>
    <property type="molecule type" value="Genomic_DNA"/>
</dbReference>
<evidence type="ECO:0000256" key="2">
    <source>
        <dbReference type="ARBA" id="ARBA00022692"/>
    </source>
</evidence>
<keyword evidence="7" id="KW-1185">Reference proteome</keyword>
<evidence type="ECO:0000256" key="3">
    <source>
        <dbReference type="ARBA" id="ARBA00022989"/>
    </source>
</evidence>
<feature type="transmembrane region" description="Helical" evidence="5">
    <location>
        <begin position="263"/>
        <end position="282"/>
    </location>
</feature>
<feature type="transmembrane region" description="Helical" evidence="5">
    <location>
        <begin position="225"/>
        <end position="243"/>
    </location>
</feature>
<evidence type="ECO:0000313" key="7">
    <source>
        <dbReference type="Proteomes" id="UP000004207"/>
    </source>
</evidence>
<organism evidence="6 7">
    <name type="scientific">Kingella kingae ATCC 23330</name>
    <dbReference type="NCBI Taxonomy" id="887327"/>
    <lineage>
        <taxon>Bacteria</taxon>
        <taxon>Pseudomonadati</taxon>
        <taxon>Pseudomonadota</taxon>
        <taxon>Betaproteobacteria</taxon>
        <taxon>Neisseriales</taxon>
        <taxon>Neisseriaceae</taxon>
        <taxon>Kingella</taxon>
    </lineage>
</organism>
<comment type="caution">
    <text evidence="6">The sequence shown here is derived from an EMBL/GenBank/DDBJ whole genome shotgun (WGS) entry which is preliminary data.</text>
</comment>
<protein>
    <recommendedName>
        <fullName evidence="8">Isoprenylcysteine carboxyl methyltransferase family protein</fullName>
    </recommendedName>
</protein>
<proteinExistence type="predicted"/>
<evidence type="ECO:0000256" key="5">
    <source>
        <dbReference type="SAM" id="Phobius"/>
    </source>
</evidence>
<feature type="transmembrane region" description="Helical" evidence="5">
    <location>
        <begin position="317"/>
        <end position="337"/>
    </location>
</feature>
<comment type="subcellular location">
    <subcellularLocation>
        <location evidence="1">Endomembrane system</location>
        <topology evidence="1">Multi-pass membrane protein</topology>
    </subcellularLocation>
</comment>
<feature type="transmembrane region" description="Helical" evidence="5">
    <location>
        <begin position="188"/>
        <end position="213"/>
    </location>
</feature>
<sequence length="389" mass="44958">MLISFLLGWANAKWLSDWIDNQDYIIRIWFLICLVPLVGIAFRQNQAKLSPTLNAFNKQRIIGKMKAFVLQLVCVVCMAFLAMQVASEYAATFMTFVGDMIFIIPVIILLSPFYITFVDRRLANPEDEYAKIGTMFVDKNKIDVEIIKSFMLKTLVKSIFIPYMYGGFIDNLALLLSTPVAANPVTLSLLLFNIGISIDMLIGVFGYLVTSSLINNQVKDTDRNFLGWAFALVCYPPLFDLLHNLHQQTDNLIWSDILPSNSIVYWIMFGAINVLWIIYWLATIEFGMGFSNLSWRKLVNTGVYRYTKHPAYVAKNLYWWLHTLPFCGVAWFSANWWHNMLALFGTSLVYYGRACSEERHLMKFPEYRAYAEHISKHGLFRKLKLPFIK</sequence>
<dbReference type="AlphaFoldDB" id="F5S8A5"/>
<dbReference type="OrthoDB" id="8983643at2"/>
<keyword evidence="2 5" id="KW-0812">Transmembrane</keyword>
<feature type="transmembrane region" description="Helical" evidence="5">
    <location>
        <begin position="160"/>
        <end position="182"/>
    </location>
</feature>
<evidence type="ECO:0008006" key="8">
    <source>
        <dbReference type="Google" id="ProtNLM"/>
    </source>
</evidence>
<dbReference type="GO" id="GO:0012505">
    <property type="term" value="C:endomembrane system"/>
    <property type="evidence" value="ECO:0007669"/>
    <property type="project" value="UniProtKB-SubCell"/>
</dbReference>
<gene>
    <name evidence="6" type="ORF">HMPREF0476_1461</name>
</gene>
<dbReference type="STRING" id="504.KKKWG1_1979"/>
<evidence type="ECO:0000256" key="1">
    <source>
        <dbReference type="ARBA" id="ARBA00004127"/>
    </source>
</evidence>
<name>F5S8A5_KINKI</name>
<dbReference type="Pfam" id="PF04191">
    <property type="entry name" value="PEMT"/>
    <property type="match status" value="1"/>
</dbReference>
<dbReference type="eggNOG" id="COG2020">
    <property type="taxonomic scope" value="Bacteria"/>
</dbReference>
<keyword evidence="3 5" id="KW-1133">Transmembrane helix</keyword>
<dbReference type="InterPro" id="IPR007318">
    <property type="entry name" value="Phopholipid_MeTrfase"/>
</dbReference>
<feature type="transmembrane region" description="Helical" evidence="5">
    <location>
        <begin position="67"/>
        <end position="87"/>
    </location>
</feature>
<evidence type="ECO:0000256" key="4">
    <source>
        <dbReference type="ARBA" id="ARBA00023136"/>
    </source>
</evidence>
<keyword evidence="4 5" id="KW-0472">Membrane</keyword>
<dbReference type="Gene3D" id="1.20.120.1630">
    <property type="match status" value="1"/>
</dbReference>
<feature type="transmembrane region" description="Helical" evidence="5">
    <location>
        <begin position="93"/>
        <end position="115"/>
    </location>
</feature>
<reference evidence="6 7" key="1">
    <citation type="submission" date="2011-04" db="EMBL/GenBank/DDBJ databases">
        <authorList>
            <person name="Muzny D."/>
            <person name="Qin X."/>
            <person name="Deng J."/>
            <person name="Jiang H."/>
            <person name="Liu Y."/>
            <person name="Qu J."/>
            <person name="Song X.-Z."/>
            <person name="Zhang L."/>
            <person name="Thornton R."/>
            <person name="Coyle M."/>
            <person name="Francisco L."/>
            <person name="Jackson L."/>
            <person name="Javaid M."/>
            <person name="Korchina V."/>
            <person name="Kovar C."/>
            <person name="Mata R."/>
            <person name="Mathew T."/>
            <person name="Ngo R."/>
            <person name="Nguyen L."/>
            <person name="Nguyen N."/>
            <person name="Okwuonu G."/>
            <person name="Ongeri F."/>
            <person name="Pham C."/>
            <person name="Simmons D."/>
            <person name="Wilczek-Boney K."/>
            <person name="Hale W."/>
            <person name="Jakkamsetti A."/>
            <person name="Pham P."/>
            <person name="Ruth R."/>
            <person name="San Lucas F."/>
            <person name="Warren J."/>
            <person name="Zhang J."/>
            <person name="Zhao Z."/>
            <person name="Zhou C."/>
            <person name="Zhu D."/>
            <person name="Lee S."/>
            <person name="Bess C."/>
            <person name="Blankenburg K."/>
            <person name="Forbes L."/>
            <person name="Fu Q."/>
            <person name="Gubbala S."/>
            <person name="Hirani K."/>
            <person name="Jayaseelan J.C."/>
            <person name="Lara F."/>
            <person name="Munidasa M."/>
            <person name="Palculict T."/>
            <person name="Patil S."/>
            <person name="Pu L.-L."/>
            <person name="Saada N."/>
            <person name="Tang L."/>
            <person name="Weissenberger G."/>
            <person name="Zhu Y."/>
            <person name="Hemphill L."/>
            <person name="Shang Y."/>
            <person name="Youmans B."/>
            <person name="Ayvaz T."/>
            <person name="Ross M."/>
            <person name="Santibanez J."/>
            <person name="Aqrawi P."/>
            <person name="Gross S."/>
            <person name="Joshi V."/>
            <person name="Fowler G."/>
            <person name="Nazareth L."/>
            <person name="Reid J."/>
            <person name="Worley K."/>
            <person name="Petrosino J."/>
            <person name="Highlander S."/>
            <person name="Gibbs R."/>
        </authorList>
    </citation>
    <scope>NUCLEOTIDE SEQUENCE [LARGE SCALE GENOMIC DNA]</scope>
    <source>
        <strain evidence="6 7">ATCC 23330</strain>
    </source>
</reference>
<dbReference type="HOGENOM" id="CLU_051838_0_0_4"/>
<dbReference type="GeneID" id="93263265"/>
<accession>F5S8A5</accession>
<dbReference type="RefSeq" id="WP_003787639.1">
    <property type="nucleotide sequence ID" value="NZ_FOJK01000033.1"/>
</dbReference>
<evidence type="ECO:0000313" key="6">
    <source>
        <dbReference type="EMBL" id="EGK08293.1"/>
    </source>
</evidence>